<feature type="repeat" description="WD" evidence="3">
    <location>
        <begin position="1337"/>
        <end position="1378"/>
    </location>
</feature>
<keyword evidence="2" id="KW-0677">Repeat</keyword>
<dbReference type="Proteomes" id="UP001556367">
    <property type="component" value="Unassembled WGS sequence"/>
</dbReference>
<name>A0ABR3IX79_9AGAR</name>
<dbReference type="CDD" id="cd00200">
    <property type="entry name" value="WD40"/>
    <property type="match status" value="2"/>
</dbReference>
<feature type="domain" description="NACHT" evidence="6">
    <location>
        <begin position="282"/>
        <end position="429"/>
    </location>
</feature>
<feature type="repeat" description="WD" evidence="3">
    <location>
        <begin position="907"/>
        <end position="948"/>
    </location>
</feature>
<organism evidence="7 8">
    <name type="scientific">Hohenbuehelia grisea</name>
    <dbReference type="NCBI Taxonomy" id="104357"/>
    <lineage>
        <taxon>Eukaryota</taxon>
        <taxon>Fungi</taxon>
        <taxon>Dikarya</taxon>
        <taxon>Basidiomycota</taxon>
        <taxon>Agaricomycotina</taxon>
        <taxon>Agaricomycetes</taxon>
        <taxon>Agaricomycetidae</taxon>
        <taxon>Agaricales</taxon>
        <taxon>Pleurotineae</taxon>
        <taxon>Pleurotaceae</taxon>
        <taxon>Hohenbuehelia</taxon>
    </lineage>
</organism>
<dbReference type="SUPFAM" id="SSF50978">
    <property type="entry name" value="WD40 repeat-like"/>
    <property type="match status" value="3"/>
</dbReference>
<feature type="repeat" description="WD" evidence="3">
    <location>
        <begin position="950"/>
        <end position="991"/>
    </location>
</feature>
<feature type="signal peptide" evidence="5">
    <location>
        <begin position="1"/>
        <end position="22"/>
    </location>
</feature>
<protein>
    <recommendedName>
        <fullName evidence="6">NACHT domain-containing protein</fullName>
    </recommendedName>
</protein>
<dbReference type="PRINTS" id="PR00320">
    <property type="entry name" value="GPROTEINBRPT"/>
</dbReference>
<keyword evidence="1 3" id="KW-0853">WD repeat</keyword>
<feature type="repeat" description="WD" evidence="3">
    <location>
        <begin position="1380"/>
        <end position="1421"/>
    </location>
</feature>
<dbReference type="InterPro" id="IPR056884">
    <property type="entry name" value="NPHP3-like_N"/>
</dbReference>
<feature type="repeat" description="WD" evidence="3">
    <location>
        <begin position="993"/>
        <end position="1034"/>
    </location>
</feature>
<dbReference type="PROSITE" id="PS00678">
    <property type="entry name" value="WD_REPEATS_1"/>
    <property type="match status" value="15"/>
</dbReference>
<dbReference type="InterPro" id="IPR020472">
    <property type="entry name" value="WD40_PAC1"/>
</dbReference>
<dbReference type="InterPro" id="IPR036322">
    <property type="entry name" value="WD40_repeat_dom_sf"/>
</dbReference>
<dbReference type="SMART" id="SM00320">
    <property type="entry name" value="WD40"/>
    <property type="match status" value="15"/>
</dbReference>
<dbReference type="EMBL" id="JASNQZ010000014">
    <property type="protein sequence ID" value="KAL0947883.1"/>
    <property type="molecule type" value="Genomic_DNA"/>
</dbReference>
<feature type="repeat" description="WD" evidence="3">
    <location>
        <begin position="1208"/>
        <end position="1249"/>
    </location>
</feature>
<reference evidence="8" key="1">
    <citation type="submission" date="2024-06" db="EMBL/GenBank/DDBJ databases">
        <title>Multi-omics analyses provide insights into the biosynthesis of the anticancer antibiotic pleurotin in Hohenbuehelia grisea.</title>
        <authorList>
            <person name="Weaver J.A."/>
            <person name="Alberti F."/>
        </authorList>
    </citation>
    <scope>NUCLEOTIDE SEQUENCE [LARGE SCALE GENOMIC DNA]</scope>
    <source>
        <strain evidence="8">T-177</strain>
    </source>
</reference>
<keyword evidence="5" id="KW-0732">Signal</keyword>
<evidence type="ECO:0000256" key="4">
    <source>
        <dbReference type="SAM" id="MobiDB-lite"/>
    </source>
</evidence>
<feature type="compositionally biased region" description="Polar residues" evidence="4">
    <location>
        <begin position="64"/>
        <end position="76"/>
    </location>
</feature>
<evidence type="ECO:0000256" key="5">
    <source>
        <dbReference type="SAM" id="SignalP"/>
    </source>
</evidence>
<feature type="repeat" description="WD" evidence="3">
    <location>
        <begin position="821"/>
        <end position="862"/>
    </location>
</feature>
<sequence>MDSRRLWIVILGCSTSCLPCTSDLPSTTATPLWRTTTTMSLKRPFPFADGASPRNPRPTPTSSELANDTNAGNNAFLSLEDRSRGTPDQYGYYGDSQGDTRPESFGGYTYTSIYDNTNCTEYGTELSTANGTYQSTALPIATEFQSANVITPLGPEVLNTEAHTSTFPDPLGEPFNQHPPVASSRVFNDVNTDLQQANSRMNVTIGSGATFNQPVLTDVQGNQTIHNNHGPVSYAQADDLEKLRHVPSAGFHAQSEGGCLEGTRVALLNELWKWCCDRDAPRVYWLVGAAGAGKSAIARQIARWLSEQGLLGGSFFCHRPTASRADAKAIVRTLACFLSQQDPTYRNKLARALKDPRLRDIGDWTVDLQIEELLVNLLGMTPSSFLFDHVLVIDALDECTNPSEADSLLNKLLSVSSSLPLKWLITSRPEKHIREKFEYALNDQHTRILRLHDIENNIVEQDINRYLRHHLNIFARKPHAAIPTGWPSEQQIATLAQLAGTLFIYAATSLKYISENPVSRLQNILVCPIVAGKPLTKNLDAMYELILSSSLDPLQRETQEIMLTKRVIAMIIVAREPLPSSTIAELLRASPGDVRRCLDRIHAVVQVPSNENDVVTTFHASFTDFLVTPGRAPANMLLSLPLAHGEIAKDTLEMMSATLRFNIAGCRSSYLPHFDQDMLPIPPALIYSCRHWTYHLSKTSYEVGESLLDRVGSILETKLLYWIEVLGATGHGGSASSILARLGSFNRSMSTTIREVLHEANDFVIAFRAVIEYCVPHIYLSAMSNFDRGSRISSVCGRKITRVPQMRLENLARKQNSILHLHGHSASVNSVAFSPDGTRIVSGSRDNTIRVWNASTGIQTMSPLEGHSNFVTSVAFSPDGTRIVSGSVDNTIRVWNASTGIQTMSPLEGHSRSVTSVAFSPDGTRIVSGSYDNTIRVWNASTGIQTMSPLKGHSWLVTSVAFSPDGTRIVSGSFDNTIRVWNASTGIQTMSPLEGHSDFVTSVAFSPDGTRIVSGSYDNTIRVWNASTGIQTMSPLEGHSRLVTSVAFSPDGTRIVSGSVDNTIRVWNASTGIQTMSPLEGHSDFVTSVAFSPDGTRIVSGSYDNTIRVWNASTGIQTMSPLEGHSWSVTSVAFSPDGTRIVSGSYDNTIRVWNASTGIQTMSPLEGHSRLVTSVAFSPDGTRIVSGSDDNTIRVWNTSTGIQTMSPLEGHSRSVTSVAFSPDGTRIVSGSDDNTIRVWNTSTGIQTMSPLEGHSRLVTSVAFSPDGTRIVSGSYDNTIRVWNASTGIQTMSPLEGHSRSVTSVAFSPDGTRIVSGSYDNTIRVWNASTGIQTMSPLEGHSRLVTSVAFSPDGTRIVSGSVDNTIRVWNASTGIQTMSPLEGHSDFVTSVAFSPDGTRIVSGSFDNTIRVWNASTGIQTMSPLKGHSWSVTSVAFSPDGTRIVSGSDDNTIRVWNTSTGIPTMSPLKGHSEDVNNVPISTHSARTLPGHSHADHQLSGPKVHPQSCRQCCVYDSTFFTCPFNANGLLRAVPEHDGWCRGLNGELLFWLLPEFRKYVLVPPCIAIMPRRSVTIDTSSAAHGINWTDCYMPDG</sequence>
<evidence type="ECO:0000313" key="7">
    <source>
        <dbReference type="EMBL" id="KAL0947883.1"/>
    </source>
</evidence>
<feature type="region of interest" description="Disordered" evidence="4">
    <location>
        <begin position="44"/>
        <end position="101"/>
    </location>
</feature>
<feature type="repeat" description="WD" evidence="3">
    <location>
        <begin position="1251"/>
        <end position="1292"/>
    </location>
</feature>
<dbReference type="Gene3D" id="3.40.50.300">
    <property type="entry name" value="P-loop containing nucleotide triphosphate hydrolases"/>
    <property type="match status" value="1"/>
</dbReference>
<feature type="repeat" description="WD" evidence="3">
    <location>
        <begin position="1294"/>
        <end position="1335"/>
    </location>
</feature>
<feature type="chain" id="PRO_5045123239" description="NACHT domain-containing protein" evidence="5">
    <location>
        <begin position="23"/>
        <end position="1591"/>
    </location>
</feature>
<dbReference type="InterPro" id="IPR019775">
    <property type="entry name" value="WD40_repeat_CS"/>
</dbReference>
<evidence type="ECO:0000256" key="3">
    <source>
        <dbReference type="PROSITE-ProRule" id="PRU00221"/>
    </source>
</evidence>
<feature type="repeat" description="WD" evidence="3">
    <location>
        <begin position="1079"/>
        <end position="1120"/>
    </location>
</feature>
<dbReference type="PANTHER" id="PTHR22847:SF637">
    <property type="entry name" value="WD REPEAT DOMAIN 5B"/>
    <property type="match status" value="1"/>
</dbReference>
<dbReference type="InterPro" id="IPR007111">
    <property type="entry name" value="NACHT_NTPase"/>
</dbReference>
<comment type="caution">
    <text evidence="7">The sequence shown here is derived from an EMBL/GenBank/DDBJ whole genome shotgun (WGS) entry which is preliminary data.</text>
</comment>
<feature type="repeat" description="WD" evidence="3">
    <location>
        <begin position="1423"/>
        <end position="1464"/>
    </location>
</feature>
<dbReference type="InterPro" id="IPR027417">
    <property type="entry name" value="P-loop_NTPase"/>
</dbReference>
<dbReference type="PANTHER" id="PTHR22847">
    <property type="entry name" value="WD40 REPEAT PROTEIN"/>
    <property type="match status" value="1"/>
</dbReference>
<evidence type="ECO:0000259" key="6">
    <source>
        <dbReference type="PROSITE" id="PS50837"/>
    </source>
</evidence>
<feature type="repeat" description="WD" evidence="3">
    <location>
        <begin position="1036"/>
        <end position="1077"/>
    </location>
</feature>
<accession>A0ABR3IX79</accession>
<dbReference type="PROSITE" id="PS50082">
    <property type="entry name" value="WD_REPEATS_2"/>
    <property type="match status" value="15"/>
</dbReference>
<feature type="repeat" description="WD" evidence="3">
    <location>
        <begin position="864"/>
        <end position="905"/>
    </location>
</feature>
<gene>
    <name evidence="7" type="ORF">HGRIS_010518</name>
</gene>
<feature type="repeat" description="WD" evidence="3">
    <location>
        <begin position="1165"/>
        <end position="1206"/>
    </location>
</feature>
<dbReference type="SUPFAM" id="SSF52540">
    <property type="entry name" value="P-loop containing nucleoside triphosphate hydrolases"/>
    <property type="match status" value="2"/>
</dbReference>
<evidence type="ECO:0000256" key="1">
    <source>
        <dbReference type="ARBA" id="ARBA00022574"/>
    </source>
</evidence>
<keyword evidence="8" id="KW-1185">Reference proteome</keyword>
<dbReference type="Pfam" id="PF00400">
    <property type="entry name" value="WD40"/>
    <property type="match status" value="15"/>
</dbReference>
<dbReference type="InterPro" id="IPR001680">
    <property type="entry name" value="WD40_rpt"/>
</dbReference>
<feature type="repeat" description="WD" evidence="3">
    <location>
        <begin position="1122"/>
        <end position="1163"/>
    </location>
</feature>
<dbReference type="InterPro" id="IPR015943">
    <property type="entry name" value="WD40/YVTN_repeat-like_dom_sf"/>
</dbReference>
<dbReference type="PROSITE" id="PS50294">
    <property type="entry name" value="WD_REPEATS_REGION"/>
    <property type="match status" value="15"/>
</dbReference>
<dbReference type="Gene3D" id="2.130.10.10">
    <property type="entry name" value="YVTN repeat-like/Quinoprotein amine dehydrogenase"/>
    <property type="match status" value="8"/>
</dbReference>
<dbReference type="PROSITE" id="PS50837">
    <property type="entry name" value="NACHT"/>
    <property type="match status" value="1"/>
</dbReference>
<evidence type="ECO:0000313" key="8">
    <source>
        <dbReference type="Proteomes" id="UP001556367"/>
    </source>
</evidence>
<dbReference type="Pfam" id="PF24883">
    <property type="entry name" value="NPHP3_N"/>
    <property type="match status" value="1"/>
</dbReference>
<proteinExistence type="predicted"/>
<evidence type="ECO:0000256" key="2">
    <source>
        <dbReference type="ARBA" id="ARBA00022737"/>
    </source>
</evidence>